<comment type="similarity">
    <text evidence="1">Belongs to the N(4)/N(6)-methyltransferase family.</text>
</comment>
<keyword evidence="7" id="KW-1185">Reference proteome</keyword>
<dbReference type="GO" id="GO:0008170">
    <property type="term" value="F:N-methyltransferase activity"/>
    <property type="evidence" value="ECO:0007669"/>
    <property type="project" value="InterPro"/>
</dbReference>
<evidence type="ECO:0000256" key="2">
    <source>
        <dbReference type="ARBA" id="ARBA00022603"/>
    </source>
</evidence>
<evidence type="ECO:0000313" key="7">
    <source>
        <dbReference type="Proteomes" id="UP000239589"/>
    </source>
</evidence>
<dbReference type="GO" id="GO:0003677">
    <property type="term" value="F:DNA binding"/>
    <property type="evidence" value="ECO:0007669"/>
    <property type="project" value="InterPro"/>
</dbReference>
<gene>
    <name evidence="6" type="ORF">CUN59_18310</name>
</gene>
<sequence>MVNQLYYGDNLEVLRRYIKDESVDLCYIDPPFNSKRNYNQIYNNIGVEDKAQAQAFIDTWEWDDHAIRGIDEILTNYHGLFTQQCIALISGLTNVLGKGSLLAYLVSMTLRITEIHRVLKPTGSFYLHCDPTASHYLKLVLDAVFCSNKGIYQSEIVWKRTTAHGNAKQGAKKFEINFDTIFLYSKTNQYTFNTIYRPFQEDQLEQQYNKVDQNGRRYRLVTPTAAKGGGDTSYEFHGVKPPKGRFWAYSKENMEKFYEDNKLYFSSSGQPYIKYYLDERPGVAVMSFWDDIKPMSPTSKERLGYPTQKPEALLERIIKASSNENDVILDAYCGCGTTIAVCQKLDRQWIGIDITYQSISLILKRLEDSFGKEFVDTIKLHGIPKDIESAKALANKADDRTRKEFEKWAILTYTNNRAVINVKKGSDKGVDGTVYFQGDKGEPEKVIFQVKSGKVKSGDIRDLLGTMTLENASIAIFITLENPTKDMLKTAKSAGFYQNKLMTHSCDKIQIVTVQDIIENKQIFTMTLAFEVLKSAEKHKEVKVNQIEMDLDI</sequence>
<keyword evidence="2 6" id="KW-0489">Methyltransferase</keyword>
<dbReference type="InterPro" id="IPR002052">
    <property type="entry name" value="DNA_methylase_N6_adenine_CS"/>
</dbReference>
<dbReference type="GO" id="GO:0004519">
    <property type="term" value="F:endonuclease activity"/>
    <property type="evidence" value="ECO:0007669"/>
    <property type="project" value="InterPro"/>
</dbReference>
<feature type="domain" description="Restriction endonuclease type IV Mrr" evidence="5">
    <location>
        <begin position="403"/>
        <end position="493"/>
    </location>
</feature>
<evidence type="ECO:0000259" key="5">
    <source>
        <dbReference type="Pfam" id="PF04471"/>
    </source>
</evidence>
<evidence type="ECO:0000256" key="3">
    <source>
        <dbReference type="ARBA" id="ARBA00022679"/>
    </source>
</evidence>
<dbReference type="InterPro" id="IPR029063">
    <property type="entry name" value="SAM-dependent_MTases_sf"/>
</dbReference>
<dbReference type="InterPro" id="IPR007560">
    <property type="entry name" value="Restrct_endonuc_IV_Mrr"/>
</dbReference>
<evidence type="ECO:0000256" key="1">
    <source>
        <dbReference type="ARBA" id="ARBA00006594"/>
    </source>
</evidence>
<keyword evidence="3 6" id="KW-0808">Transferase</keyword>
<dbReference type="GO" id="GO:0032259">
    <property type="term" value="P:methylation"/>
    <property type="evidence" value="ECO:0007669"/>
    <property type="project" value="UniProtKB-KW"/>
</dbReference>
<dbReference type="Proteomes" id="UP000239589">
    <property type="component" value="Unassembled WGS sequence"/>
</dbReference>
<dbReference type="OrthoDB" id="9800801at2"/>
<name>A0A2S6CQD0_9CYAN</name>
<dbReference type="GO" id="GO:0009307">
    <property type="term" value="P:DNA restriction-modification system"/>
    <property type="evidence" value="ECO:0007669"/>
    <property type="project" value="InterPro"/>
</dbReference>
<comment type="caution">
    <text evidence="6">The sequence shown here is derived from an EMBL/GenBank/DDBJ whole genome shotgun (WGS) entry which is preliminary data.</text>
</comment>
<dbReference type="Pfam" id="PF04471">
    <property type="entry name" value="Mrr_cat"/>
    <property type="match status" value="1"/>
</dbReference>
<evidence type="ECO:0000259" key="4">
    <source>
        <dbReference type="Pfam" id="PF01555"/>
    </source>
</evidence>
<dbReference type="Gene3D" id="3.40.50.150">
    <property type="entry name" value="Vaccinia Virus protein VP39"/>
    <property type="match status" value="1"/>
</dbReference>
<dbReference type="SUPFAM" id="SSF53335">
    <property type="entry name" value="S-adenosyl-L-methionine-dependent methyltransferases"/>
    <property type="match status" value="1"/>
</dbReference>
<dbReference type="InterPro" id="IPR002941">
    <property type="entry name" value="DNA_methylase_N4/N6"/>
</dbReference>
<feature type="domain" description="DNA methylase N-4/N-6" evidence="4">
    <location>
        <begin position="23"/>
        <end position="361"/>
    </location>
</feature>
<dbReference type="RefSeq" id="WP_104389193.1">
    <property type="nucleotide sequence ID" value="NZ_PGEM01000158.1"/>
</dbReference>
<protein>
    <submittedName>
        <fullName evidence="6">Site-specific DNA-methyltransferase</fullName>
    </submittedName>
</protein>
<reference evidence="6 7" key="1">
    <citation type="submission" date="2018-02" db="EMBL/GenBank/DDBJ databases">
        <title>Discovery of a pederin family compound in a non-symbiotic bloom-forming cyanobacterium.</title>
        <authorList>
            <person name="Kust A."/>
            <person name="Mares J."/>
            <person name="Jokela J."/>
            <person name="Urajova P."/>
            <person name="Hajek J."/>
            <person name="Saurav K."/>
            <person name="Voracova K."/>
            <person name="Fewer D.P."/>
            <person name="Haapaniemi E."/>
            <person name="Permi P."/>
            <person name="Rehakova K."/>
            <person name="Sivonen K."/>
            <person name="Hrouzek P."/>
        </authorList>
    </citation>
    <scope>NUCLEOTIDE SEQUENCE [LARGE SCALE GENOMIC DNA]</scope>
    <source>
        <strain evidence="6 7">CHARLIE-1</strain>
    </source>
</reference>
<organism evidence="6 7">
    <name type="scientific">Cuspidothrix issatschenkoi CHARLIE-1</name>
    <dbReference type="NCBI Taxonomy" id="2052836"/>
    <lineage>
        <taxon>Bacteria</taxon>
        <taxon>Bacillati</taxon>
        <taxon>Cyanobacteriota</taxon>
        <taxon>Cyanophyceae</taxon>
        <taxon>Nostocales</taxon>
        <taxon>Aphanizomenonaceae</taxon>
        <taxon>Cuspidothrix</taxon>
    </lineage>
</organism>
<dbReference type="InterPro" id="IPR001091">
    <property type="entry name" value="RM_Methyltransferase"/>
</dbReference>
<accession>A0A2S6CQD0</accession>
<proteinExistence type="inferred from homology"/>
<dbReference type="Pfam" id="PF01555">
    <property type="entry name" value="N6_N4_Mtase"/>
    <property type="match status" value="1"/>
</dbReference>
<dbReference type="PRINTS" id="PR00508">
    <property type="entry name" value="S21N4MTFRASE"/>
</dbReference>
<dbReference type="EMBL" id="PGEM01000158">
    <property type="protein sequence ID" value="PPJ61907.1"/>
    <property type="molecule type" value="Genomic_DNA"/>
</dbReference>
<evidence type="ECO:0000313" key="6">
    <source>
        <dbReference type="EMBL" id="PPJ61907.1"/>
    </source>
</evidence>
<dbReference type="AlphaFoldDB" id="A0A2S6CQD0"/>
<dbReference type="PROSITE" id="PS00092">
    <property type="entry name" value="N6_MTASE"/>
    <property type="match status" value="1"/>
</dbReference>